<gene>
    <name evidence="1" type="ORF">IAC23_08865</name>
</gene>
<comment type="caution">
    <text evidence="1">The sequence shown here is derived from an EMBL/GenBank/DDBJ whole genome shotgun (WGS) entry which is preliminary data.</text>
</comment>
<name>A0A9D9EIS6_9BACT</name>
<proteinExistence type="predicted"/>
<dbReference type="EMBL" id="JADIMO010000112">
    <property type="protein sequence ID" value="MBO8445779.1"/>
    <property type="molecule type" value="Genomic_DNA"/>
</dbReference>
<accession>A0A9D9EIS6</accession>
<reference evidence="1" key="1">
    <citation type="submission" date="2020-10" db="EMBL/GenBank/DDBJ databases">
        <authorList>
            <person name="Gilroy R."/>
        </authorList>
    </citation>
    <scope>NUCLEOTIDE SEQUENCE</scope>
    <source>
        <strain evidence="1">D5-748</strain>
    </source>
</reference>
<dbReference type="CDD" id="cd08994">
    <property type="entry name" value="GH43_62_32_68_117_130-like"/>
    <property type="match status" value="1"/>
</dbReference>
<dbReference type="InterPro" id="IPR023296">
    <property type="entry name" value="Glyco_hydro_beta-prop_sf"/>
</dbReference>
<dbReference type="Gene3D" id="2.115.10.20">
    <property type="entry name" value="Glycosyl hydrolase domain, family 43"/>
    <property type="match status" value="2"/>
</dbReference>
<protein>
    <submittedName>
        <fullName evidence="1">Glycoside hydrolase family protein</fullName>
    </submittedName>
</protein>
<organism evidence="1 2">
    <name type="scientific">Candidatus Cryptobacteroides merdavium</name>
    <dbReference type="NCBI Taxonomy" id="2840769"/>
    <lineage>
        <taxon>Bacteria</taxon>
        <taxon>Pseudomonadati</taxon>
        <taxon>Bacteroidota</taxon>
        <taxon>Bacteroidia</taxon>
        <taxon>Bacteroidales</taxon>
        <taxon>Candidatus Cryptobacteroides</taxon>
    </lineage>
</organism>
<evidence type="ECO:0000313" key="2">
    <source>
        <dbReference type="Proteomes" id="UP000823619"/>
    </source>
</evidence>
<reference evidence="1" key="2">
    <citation type="journal article" date="2021" name="PeerJ">
        <title>Extensive microbial diversity within the chicken gut microbiome revealed by metagenomics and culture.</title>
        <authorList>
            <person name="Gilroy R."/>
            <person name="Ravi A."/>
            <person name="Getino M."/>
            <person name="Pursley I."/>
            <person name="Horton D.L."/>
            <person name="Alikhan N.F."/>
            <person name="Baker D."/>
            <person name="Gharbi K."/>
            <person name="Hall N."/>
            <person name="Watson M."/>
            <person name="Adriaenssens E.M."/>
            <person name="Foster-Nyarko E."/>
            <person name="Jarju S."/>
            <person name="Secka A."/>
            <person name="Antonio M."/>
            <person name="Oren A."/>
            <person name="Chaudhuri R.R."/>
            <person name="La Ragione R."/>
            <person name="Hildebrand F."/>
            <person name="Pallen M.J."/>
        </authorList>
    </citation>
    <scope>NUCLEOTIDE SEQUENCE</scope>
    <source>
        <strain evidence="1">D5-748</strain>
    </source>
</reference>
<evidence type="ECO:0000313" key="1">
    <source>
        <dbReference type="EMBL" id="MBO8445779.1"/>
    </source>
</evidence>
<dbReference type="Proteomes" id="UP000823619">
    <property type="component" value="Unassembled WGS sequence"/>
</dbReference>
<sequence>MTTASGKALIIPLMLAASVSIGGCREEISHEYEFKALPVKASVSDSAGYRVASGHSIFRLPGHFVWGASVTEADDGLYYMIFSASETGIYPFNEAWVLGSKMGLAVSERPDGGFRHLGFFMNRDGFAPDTSSWDAQTVSNPHVRRFGGKYYLYYAGACDPCPDGSCVSGTLSRRDRVQQCQMIGVISFTSFPDLLKGEFEHHETPLLPPRTRVKPDNVVCPSPAGTVPGPDNLITVNPSVVYRPSDGKYLLYFKGNIYDPGWRGIHGVAYADSPDGPFTALDRPVFHLEKASGKLSAEDPFVWHSDKDRCFYAIFKDFNGQFTKGEPCLAIMYSEDGLEWHLPEHSMFMKKTLVLEGGDILKVDRLERPQLLLDSDGNPQVLYAACAIDPLNERTDGGSFNVQIPIEATRIK</sequence>
<keyword evidence="1" id="KW-0378">Hydrolase</keyword>
<dbReference type="GO" id="GO:0016787">
    <property type="term" value="F:hydrolase activity"/>
    <property type="evidence" value="ECO:0007669"/>
    <property type="project" value="UniProtKB-KW"/>
</dbReference>
<dbReference type="PROSITE" id="PS51257">
    <property type="entry name" value="PROKAR_LIPOPROTEIN"/>
    <property type="match status" value="1"/>
</dbReference>
<dbReference type="SUPFAM" id="SSF75005">
    <property type="entry name" value="Arabinanase/levansucrase/invertase"/>
    <property type="match status" value="2"/>
</dbReference>
<dbReference type="AlphaFoldDB" id="A0A9D9EIS6"/>